<dbReference type="CDD" id="cd04301">
    <property type="entry name" value="NAT_SF"/>
    <property type="match status" value="1"/>
</dbReference>
<keyword evidence="3" id="KW-1185">Reference proteome</keyword>
<proteinExistence type="predicted"/>
<name>A0ABW5Q8U1_9BACI</name>
<dbReference type="PROSITE" id="PS51186">
    <property type="entry name" value="GNAT"/>
    <property type="match status" value="1"/>
</dbReference>
<dbReference type="RefSeq" id="WP_377327550.1">
    <property type="nucleotide sequence ID" value="NZ_JBHUMZ010000011.1"/>
</dbReference>
<organism evidence="2 3">
    <name type="scientific">Piscibacillus salipiscarius</name>
    <dbReference type="NCBI Taxonomy" id="299480"/>
    <lineage>
        <taxon>Bacteria</taxon>
        <taxon>Bacillati</taxon>
        <taxon>Bacillota</taxon>
        <taxon>Bacilli</taxon>
        <taxon>Bacillales</taxon>
        <taxon>Bacillaceae</taxon>
        <taxon>Piscibacillus</taxon>
    </lineage>
</organism>
<sequence>MNWENKSFSELTNDELYHILKLRVDVFVVEQNCPYPEIDGYDQESRHLYLINEGQILAYCRIIPPNVKFEEASIGRVITHDSTRRTGIGTELINRALEYISQTYSDSNVKIEAQAHLQQFYGNCGFQTISDEFLEDGIPHVEMIFLGKTAEKQDL</sequence>
<accession>A0ABW5Q8U1</accession>
<dbReference type="Gene3D" id="3.40.630.30">
    <property type="match status" value="1"/>
</dbReference>
<reference evidence="3" key="1">
    <citation type="journal article" date="2019" name="Int. J. Syst. Evol. Microbiol.">
        <title>The Global Catalogue of Microorganisms (GCM) 10K type strain sequencing project: providing services to taxonomists for standard genome sequencing and annotation.</title>
        <authorList>
            <consortium name="The Broad Institute Genomics Platform"/>
            <consortium name="The Broad Institute Genome Sequencing Center for Infectious Disease"/>
            <person name="Wu L."/>
            <person name="Ma J."/>
        </authorList>
    </citation>
    <scope>NUCLEOTIDE SEQUENCE [LARGE SCALE GENOMIC DNA]</scope>
    <source>
        <strain evidence="3">TISTR 1571</strain>
    </source>
</reference>
<dbReference type="Proteomes" id="UP001597452">
    <property type="component" value="Unassembled WGS sequence"/>
</dbReference>
<gene>
    <name evidence="2" type="ORF">ACFSW4_03820</name>
</gene>
<feature type="domain" description="N-acetyltransferase" evidence="1">
    <location>
        <begin position="6"/>
        <end position="151"/>
    </location>
</feature>
<dbReference type="SUPFAM" id="SSF55729">
    <property type="entry name" value="Acyl-CoA N-acyltransferases (Nat)"/>
    <property type="match status" value="1"/>
</dbReference>
<dbReference type="EMBL" id="JBHUMZ010000011">
    <property type="protein sequence ID" value="MFD2638007.1"/>
    <property type="molecule type" value="Genomic_DNA"/>
</dbReference>
<dbReference type="InterPro" id="IPR000182">
    <property type="entry name" value="GNAT_dom"/>
</dbReference>
<evidence type="ECO:0000313" key="3">
    <source>
        <dbReference type="Proteomes" id="UP001597452"/>
    </source>
</evidence>
<protein>
    <submittedName>
        <fullName evidence="2">GNAT family N-acetyltransferase</fullName>
    </submittedName>
</protein>
<dbReference type="Pfam" id="PF13673">
    <property type="entry name" value="Acetyltransf_10"/>
    <property type="match status" value="1"/>
</dbReference>
<evidence type="ECO:0000259" key="1">
    <source>
        <dbReference type="PROSITE" id="PS51186"/>
    </source>
</evidence>
<dbReference type="InterPro" id="IPR016181">
    <property type="entry name" value="Acyl_CoA_acyltransferase"/>
</dbReference>
<evidence type="ECO:0000313" key="2">
    <source>
        <dbReference type="EMBL" id="MFD2638007.1"/>
    </source>
</evidence>
<comment type="caution">
    <text evidence="2">The sequence shown here is derived from an EMBL/GenBank/DDBJ whole genome shotgun (WGS) entry which is preliminary data.</text>
</comment>